<dbReference type="Proteomes" id="UP001454036">
    <property type="component" value="Unassembled WGS sequence"/>
</dbReference>
<feature type="signal peptide" evidence="1">
    <location>
        <begin position="1"/>
        <end position="21"/>
    </location>
</feature>
<accession>A0AAV3NLQ0</accession>
<proteinExistence type="predicted"/>
<dbReference type="AlphaFoldDB" id="A0AAV3NLQ0"/>
<evidence type="ECO:0000256" key="1">
    <source>
        <dbReference type="SAM" id="SignalP"/>
    </source>
</evidence>
<comment type="caution">
    <text evidence="2">The sequence shown here is derived from an EMBL/GenBank/DDBJ whole genome shotgun (WGS) entry which is preliminary data.</text>
</comment>
<evidence type="ECO:0000313" key="2">
    <source>
        <dbReference type="EMBL" id="GAA0140294.1"/>
    </source>
</evidence>
<reference evidence="2 3" key="1">
    <citation type="submission" date="2024-01" db="EMBL/GenBank/DDBJ databases">
        <title>The complete chloroplast genome sequence of Lithospermum erythrorhizon: insights into the phylogenetic relationship among Boraginaceae species and the maternal lineages of purple gromwells.</title>
        <authorList>
            <person name="Okada T."/>
            <person name="Watanabe K."/>
        </authorList>
    </citation>
    <scope>NUCLEOTIDE SEQUENCE [LARGE SCALE GENOMIC DNA]</scope>
</reference>
<protein>
    <submittedName>
        <fullName evidence="2">Uncharacterized protein</fullName>
    </submittedName>
</protein>
<organism evidence="2 3">
    <name type="scientific">Lithospermum erythrorhizon</name>
    <name type="common">Purple gromwell</name>
    <name type="synonym">Lithospermum officinale var. erythrorhizon</name>
    <dbReference type="NCBI Taxonomy" id="34254"/>
    <lineage>
        <taxon>Eukaryota</taxon>
        <taxon>Viridiplantae</taxon>
        <taxon>Streptophyta</taxon>
        <taxon>Embryophyta</taxon>
        <taxon>Tracheophyta</taxon>
        <taxon>Spermatophyta</taxon>
        <taxon>Magnoliopsida</taxon>
        <taxon>eudicotyledons</taxon>
        <taxon>Gunneridae</taxon>
        <taxon>Pentapetalae</taxon>
        <taxon>asterids</taxon>
        <taxon>lamiids</taxon>
        <taxon>Boraginales</taxon>
        <taxon>Boraginaceae</taxon>
        <taxon>Boraginoideae</taxon>
        <taxon>Lithospermeae</taxon>
        <taxon>Lithospermum</taxon>
    </lineage>
</organism>
<name>A0AAV3NLQ0_LITER</name>
<dbReference type="EMBL" id="BAABME010000167">
    <property type="protein sequence ID" value="GAA0140294.1"/>
    <property type="molecule type" value="Genomic_DNA"/>
</dbReference>
<feature type="chain" id="PRO_5043528416" evidence="1">
    <location>
        <begin position="22"/>
        <end position="68"/>
    </location>
</feature>
<evidence type="ECO:0000313" key="3">
    <source>
        <dbReference type="Proteomes" id="UP001454036"/>
    </source>
</evidence>
<sequence>MIYGLLWILSTFASVVMMTNAIQHTIPEMYYKLDGEQQAPQELWISGEYENTIEVQNVATSNHGFMVE</sequence>
<keyword evidence="1" id="KW-0732">Signal</keyword>
<gene>
    <name evidence="2" type="ORF">LIER_01671</name>
</gene>
<keyword evidence="3" id="KW-1185">Reference proteome</keyword>